<dbReference type="EMBL" id="LBMM01024599">
    <property type="protein sequence ID" value="KMQ82547.1"/>
    <property type="molecule type" value="Genomic_DNA"/>
</dbReference>
<dbReference type="GO" id="GO:0005886">
    <property type="term" value="C:plasma membrane"/>
    <property type="evidence" value="ECO:0007669"/>
    <property type="project" value="TreeGrafter"/>
</dbReference>
<dbReference type="Gene3D" id="3.30.200.20">
    <property type="entry name" value="Phosphorylase Kinase, domain 1"/>
    <property type="match status" value="1"/>
</dbReference>
<keyword evidence="3" id="KW-0808">Transferase</keyword>
<dbReference type="InterPro" id="IPR000719">
    <property type="entry name" value="Prot_kinase_dom"/>
</dbReference>
<dbReference type="InterPro" id="IPR001245">
    <property type="entry name" value="Ser-Thr/Tyr_kinase_cat_dom"/>
</dbReference>
<dbReference type="InterPro" id="IPR011009">
    <property type="entry name" value="Kinase-like_dom_sf"/>
</dbReference>
<evidence type="ECO:0000313" key="10">
    <source>
        <dbReference type="Proteomes" id="UP000036403"/>
    </source>
</evidence>
<evidence type="ECO:0000256" key="3">
    <source>
        <dbReference type="ARBA" id="ARBA00022679"/>
    </source>
</evidence>
<gene>
    <name evidence="9" type="ORF">RF55_22586</name>
</gene>
<evidence type="ECO:0000256" key="2">
    <source>
        <dbReference type="ARBA" id="ARBA00022553"/>
    </source>
</evidence>
<evidence type="ECO:0000256" key="5">
    <source>
        <dbReference type="ARBA" id="ARBA00022777"/>
    </source>
</evidence>
<dbReference type="GO" id="GO:0005524">
    <property type="term" value="F:ATP binding"/>
    <property type="evidence" value="ECO:0007669"/>
    <property type="project" value="UniProtKB-KW"/>
</dbReference>
<dbReference type="GO" id="GO:0032006">
    <property type="term" value="P:regulation of TOR signaling"/>
    <property type="evidence" value="ECO:0007669"/>
    <property type="project" value="TreeGrafter"/>
</dbReference>
<organism evidence="9 10">
    <name type="scientific">Lasius niger</name>
    <name type="common">Black garden ant</name>
    <dbReference type="NCBI Taxonomy" id="67767"/>
    <lineage>
        <taxon>Eukaryota</taxon>
        <taxon>Metazoa</taxon>
        <taxon>Ecdysozoa</taxon>
        <taxon>Arthropoda</taxon>
        <taxon>Hexapoda</taxon>
        <taxon>Insecta</taxon>
        <taxon>Pterygota</taxon>
        <taxon>Neoptera</taxon>
        <taxon>Endopterygota</taxon>
        <taxon>Hymenoptera</taxon>
        <taxon>Apocrita</taxon>
        <taxon>Aculeata</taxon>
        <taxon>Formicoidea</taxon>
        <taxon>Formicidae</taxon>
        <taxon>Formicinae</taxon>
        <taxon>Lasius</taxon>
        <taxon>Lasius</taxon>
    </lineage>
</organism>
<sequence length="72" mass="8192">VYQGTVKDFEELETTPVAIKMLPKDASPQEKIKFLEEAKLMSDFCHEHVLRLLGICVDTDSPWLILELMEAG</sequence>
<accession>A0A0J7JWT4</accession>
<keyword evidence="5 9" id="KW-0418">Kinase</keyword>
<comment type="caution">
    <text evidence="9">The sequence shown here is derived from an EMBL/GenBank/DDBJ whole genome shotgun (WGS) entry which is preliminary data.</text>
</comment>
<dbReference type="PROSITE" id="PS50011">
    <property type="entry name" value="PROTEIN_KINASE_DOM"/>
    <property type="match status" value="1"/>
</dbReference>
<dbReference type="AlphaFoldDB" id="A0A0J7JWT4"/>
<evidence type="ECO:0000313" key="9">
    <source>
        <dbReference type="EMBL" id="KMQ82547.1"/>
    </source>
</evidence>
<dbReference type="PANTHER" id="PTHR24416">
    <property type="entry name" value="TYROSINE-PROTEIN KINASE RECEPTOR"/>
    <property type="match status" value="1"/>
</dbReference>
<dbReference type="Pfam" id="PF07714">
    <property type="entry name" value="PK_Tyr_Ser-Thr"/>
    <property type="match status" value="1"/>
</dbReference>
<dbReference type="GO" id="GO:0007169">
    <property type="term" value="P:cell surface receptor protein tyrosine kinase signaling pathway"/>
    <property type="evidence" value="ECO:0007669"/>
    <property type="project" value="TreeGrafter"/>
</dbReference>
<evidence type="ECO:0000256" key="1">
    <source>
        <dbReference type="ARBA" id="ARBA00011902"/>
    </source>
</evidence>
<dbReference type="SUPFAM" id="SSF56112">
    <property type="entry name" value="Protein kinase-like (PK-like)"/>
    <property type="match status" value="1"/>
</dbReference>
<keyword evidence="4" id="KW-0547">Nucleotide-binding</keyword>
<dbReference type="EC" id="2.7.10.1" evidence="1"/>
<keyword evidence="10" id="KW-1185">Reference proteome</keyword>
<keyword evidence="2" id="KW-0597">Phosphoprotein</keyword>
<dbReference type="STRING" id="67767.A0A0J7JWT4"/>
<name>A0A0J7JWT4_LASNI</name>
<evidence type="ECO:0000256" key="7">
    <source>
        <dbReference type="ARBA" id="ARBA00023137"/>
    </source>
</evidence>
<protein>
    <recommendedName>
        <fullName evidence="1">receptor protein-tyrosine kinase</fullName>
        <ecNumber evidence="1">2.7.10.1</ecNumber>
    </recommendedName>
</protein>
<feature type="domain" description="Protein kinase" evidence="8">
    <location>
        <begin position="1"/>
        <end position="72"/>
    </location>
</feature>
<feature type="non-terminal residue" evidence="9">
    <location>
        <position position="72"/>
    </location>
</feature>
<evidence type="ECO:0000256" key="4">
    <source>
        <dbReference type="ARBA" id="ARBA00022741"/>
    </source>
</evidence>
<dbReference type="Proteomes" id="UP000036403">
    <property type="component" value="Unassembled WGS sequence"/>
</dbReference>
<dbReference type="InterPro" id="IPR050122">
    <property type="entry name" value="RTK"/>
</dbReference>
<reference evidence="9 10" key="1">
    <citation type="submission" date="2015-04" db="EMBL/GenBank/DDBJ databases">
        <title>Lasius niger genome sequencing.</title>
        <authorList>
            <person name="Konorov E.A."/>
            <person name="Nikitin M.A."/>
            <person name="Kirill M.V."/>
            <person name="Chang P."/>
        </authorList>
    </citation>
    <scope>NUCLEOTIDE SEQUENCE [LARGE SCALE GENOMIC DNA]</scope>
    <source>
        <tissue evidence="9">Whole</tissue>
    </source>
</reference>
<dbReference type="PANTHER" id="PTHR24416:SF527">
    <property type="entry name" value="PROTO-ONCOGENE TYROSINE-PROTEIN KINASE ROS"/>
    <property type="match status" value="1"/>
</dbReference>
<dbReference type="GO" id="GO:0043235">
    <property type="term" value="C:receptor complex"/>
    <property type="evidence" value="ECO:0007669"/>
    <property type="project" value="TreeGrafter"/>
</dbReference>
<feature type="non-terminal residue" evidence="9">
    <location>
        <position position="1"/>
    </location>
</feature>
<dbReference type="GO" id="GO:0004714">
    <property type="term" value="F:transmembrane receptor protein tyrosine kinase activity"/>
    <property type="evidence" value="ECO:0007669"/>
    <property type="project" value="UniProtKB-EC"/>
</dbReference>
<keyword evidence="6" id="KW-0067">ATP-binding</keyword>
<evidence type="ECO:0000259" key="8">
    <source>
        <dbReference type="PROSITE" id="PS50011"/>
    </source>
</evidence>
<proteinExistence type="predicted"/>
<dbReference type="OrthoDB" id="3256376at2759"/>
<evidence type="ECO:0000256" key="6">
    <source>
        <dbReference type="ARBA" id="ARBA00022840"/>
    </source>
</evidence>
<keyword evidence="7" id="KW-0829">Tyrosine-protein kinase</keyword>
<dbReference type="PaxDb" id="67767-A0A0J7JWT4"/>